<gene>
    <name evidence="2" type="ORF">ColSpa_06655</name>
</gene>
<name>A0AA37P7Z4_9PEZI</name>
<dbReference type="GeneID" id="73327457"/>
<proteinExistence type="predicted"/>
<comment type="caution">
    <text evidence="2">The sequence shown here is derived from an EMBL/GenBank/DDBJ whole genome shotgun (WGS) entry which is preliminary data.</text>
</comment>
<dbReference type="RefSeq" id="XP_049128824.1">
    <property type="nucleotide sequence ID" value="XM_049272867.1"/>
</dbReference>
<protein>
    <submittedName>
        <fullName evidence="2">Uncharacterized protein</fullName>
    </submittedName>
</protein>
<dbReference type="EMBL" id="BQXU01000016">
    <property type="protein sequence ID" value="GKT46474.1"/>
    <property type="molecule type" value="Genomic_DNA"/>
</dbReference>
<dbReference type="AlphaFoldDB" id="A0AA37P7Z4"/>
<evidence type="ECO:0000313" key="3">
    <source>
        <dbReference type="Proteomes" id="UP001055115"/>
    </source>
</evidence>
<reference evidence="2 3" key="1">
    <citation type="submission" date="2022-03" db="EMBL/GenBank/DDBJ databases">
        <title>Genome data of Colletotrichum spp.</title>
        <authorList>
            <person name="Utami Y.D."/>
            <person name="Hiruma K."/>
        </authorList>
    </citation>
    <scope>NUCLEOTIDE SEQUENCE [LARGE SCALE GENOMIC DNA]</scope>
    <source>
        <strain evidence="2 3">MAFF 239500</strain>
    </source>
</reference>
<evidence type="ECO:0000256" key="1">
    <source>
        <dbReference type="SAM" id="MobiDB-lite"/>
    </source>
</evidence>
<keyword evidence="3" id="KW-1185">Reference proteome</keyword>
<evidence type="ECO:0000313" key="2">
    <source>
        <dbReference type="EMBL" id="GKT46474.1"/>
    </source>
</evidence>
<organism evidence="2 3">
    <name type="scientific">Colletotrichum spaethianum</name>
    <dbReference type="NCBI Taxonomy" id="700344"/>
    <lineage>
        <taxon>Eukaryota</taxon>
        <taxon>Fungi</taxon>
        <taxon>Dikarya</taxon>
        <taxon>Ascomycota</taxon>
        <taxon>Pezizomycotina</taxon>
        <taxon>Sordariomycetes</taxon>
        <taxon>Hypocreomycetidae</taxon>
        <taxon>Glomerellales</taxon>
        <taxon>Glomerellaceae</taxon>
        <taxon>Colletotrichum</taxon>
        <taxon>Colletotrichum spaethianum species complex</taxon>
    </lineage>
</organism>
<feature type="region of interest" description="Disordered" evidence="1">
    <location>
        <begin position="13"/>
        <end position="35"/>
    </location>
</feature>
<accession>A0AA37P7Z4</accession>
<dbReference type="Proteomes" id="UP001055115">
    <property type="component" value="Unassembled WGS sequence"/>
</dbReference>
<feature type="compositionally biased region" description="Basic and acidic residues" evidence="1">
    <location>
        <begin position="19"/>
        <end position="34"/>
    </location>
</feature>
<sequence length="240" mass="27824">MVQACWDWGENGDFAANLERPESPPKPDDHRRNLEWQTGPMEGEYMERLSTEKVLTDLGNIFGLSLRFRSNMTLDGLLKLLLGQRLDDKLHALSILESYYHETAKGYHSRRDEIRSRGIMRWLQDSMELQGEPRNMSSSQRPRHPGWGGNLARTWDLLTRDDLHGDKVDEFFSPSPSLGSFWRPVSPATRANWAPLLDLVRETRERLFPLQETFTAYTSLEESLKKFSVNQDGWEKICVV</sequence>